<dbReference type="Proteomes" id="UP001219525">
    <property type="component" value="Unassembled WGS sequence"/>
</dbReference>
<name>A0AAD6VA90_9AGAR</name>
<protein>
    <submittedName>
        <fullName evidence="1">Uncharacterized protein</fullName>
    </submittedName>
</protein>
<organism evidence="1 2">
    <name type="scientific">Mycena pura</name>
    <dbReference type="NCBI Taxonomy" id="153505"/>
    <lineage>
        <taxon>Eukaryota</taxon>
        <taxon>Fungi</taxon>
        <taxon>Dikarya</taxon>
        <taxon>Basidiomycota</taxon>
        <taxon>Agaricomycotina</taxon>
        <taxon>Agaricomycetes</taxon>
        <taxon>Agaricomycetidae</taxon>
        <taxon>Agaricales</taxon>
        <taxon>Marasmiineae</taxon>
        <taxon>Mycenaceae</taxon>
        <taxon>Mycena</taxon>
    </lineage>
</organism>
<accession>A0AAD6VA90</accession>
<dbReference type="AlphaFoldDB" id="A0AAD6VA90"/>
<comment type="caution">
    <text evidence="1">The sequence shown here is derived from an EMBL/GenBank/DDBJ whole genome shotgun (WGS) entry which is preliminary data.</text>
</comment>
<dbReference type="EMBL" id="JARJCW010000048">
    <property type="protein sequence ID" value="KAJ7204147.1"/>
    <property type="molecule type" value="Genomic_DNA"/>
</dbReference>
<keyword evidence="2" id="KW-1185">Reference proteome</keyword>
<evidence type="ECO:0000313" key="1">
    <source>
        <dbReference type="EMBL" id="KAJ7204147.1"/>
    </source>
</evidence>
<proteinExistence type="predicted"/>
<sequence>MMTSSTTTNNAMLEDPGETPLLPPELERHIFELTAISRPLSSLNLILVASRVKLWVEPLLYRTMAINTRTIPGMPSCTVAEFKRIARTKSRSFLASAVRNLLVCRVKTVETKAILSACPGVVNLYVVSYGALFEHTDPPDRDLPLRRLYCDMMILPAAEPFTHSSFRHITHLELFSHVDDFDPHDAAGSAWTQLGAMQNLTHLAVNDGLSVALCAHLLNICMSVRALLVLVDPEPSPPVVRQVTDDVRFVVLSVPDFVADWQRGVLTGRDYWTRVDDFIAKRRAGEIDSDIFLLPDEN</sequence>
<reference evidence="1" key="1">
    <citation type="submission" date="2023-03" db="EMBL/GenBank/DDBJ databases">
        <title>Massive genome expansion in bonnet fungi (Mycena s.s.) driven by repeated elements and novel gene families across ecological guilds.</title>
        <authorList>
            <consortium name="Lawrence Berkeley National Laboratory"/>
            <person name="Harder C.B."/>
            <person name="Miyauchi S."/>
            <person name="Viragh M."/>
            <person name="Kuo A."/>
            <person name="Thoen E."/>
            <person name="Andreopoulos B."/>
            <person name="Lu D."/>
            <person name="Skrede I."/>
            <person name="Drula E."/>
            <person name="Henrissat B."/>
            <person name="Morin E."/>
            <person name="Kohler A."/>
            <person name="Barry K."/>
            <person name="LaButti K."/>
            <person name="Morin E."/>
            <person name="Salamov A."/>
            <person name="Lipzen A."/>
            <person name="Mereny Z."/>
            <person name="Hegedus B."/>
            <person name="Baldrian P."/>
            <person name="Stursova M."/>
            <person name="Weitz H."/>
            <person name="Taylor A."/>
            <person name="Grigoriev I.V."/>
            <person name="Nagy L.G."/>
            <person name="Martin F."/>
            <person name="Kauserud H."/>
        </authorList>
    </citation>
    <scope>NUCLEOTIDE SEQUENCE</scope>
    <source>
        <strain evidence="1">9144</strain>
    </source>
</reference>
<evidence type="ECO:0000313" key="2">
    <source>
        <dbReference type="Proteomes" id="UP001219525"/>
    </source>
</evidence>
<gene>
    <name evidence="1" type="ORF">GGX14DRAFT_460955</name>
</gene>